<dbReference type="SUPFAM" id="SSF48726">
    <property type="entry name" value="Immunoglobulin"/>
    <property type="match status" value="1"/>
</dbReference>
<dbReference type="RefSeq" id="XP_003113765.2">
    <property type="nucleotide sequence ID" value="XM_003113717.2"/>
</dbReference>
<dbReference type="InterPro" id="IPR013783">
    <property type="entry name" value="Ig-like_fold"/>
</dbReference>
<dbReference type="Proteomes" id="UP000483820">
    <property type="component" value="Chromosome II"/>
</dbReference>
<keyword evidence="1" id="KW-0472">Membrane</keyword>
<evidence type="ECO:0000259" key="3">
    <source>
        <dbReference type="PROSITE" id="PS50835"/>
    </source>
</evidence>
<feature type="domain" description="Ig-like" evidence="3">
    <location>
        <begin position="24"/>
        <end position="107"/>
    </location>
</feature>
<feature type="transmembrane region" description="Helical" evidence="1">
    <location>
        <begin position="283"/>
        <end position="301"/>
    </location>
</feature>
<dbReference type="Gene3D" id="2.60.40.10">
    <property type="entry name" value="Immunoglobulins"/>
    <property type="match status" value="1"/>
</dbReference>
<dbReference type="GeneID" id="9815480"/>
<name>A0A6A5HH29_CAERE</name>
<evidence type="ECO:0000256" key="1">
    <source>
        <dbReference type="SAM" id="Phobius"/>
    </source>
</evidence>
<reference evidence="4 5" key="1">
    <citation type="submission" date="2019-12" db="EMBL/GenBank/DDBJ databases">
        <title>Chromosome-level assembly of the Caenorhabditis remanei genome.</title>
        <authorList>
            <person name="Teterina A.A."/>
            <person name="Willis J.H."/>
            <person name="Phillips P.C."/>
        </authorList>
    </citation>
    <scope>NUCLEOTIDE SEQUENCE [LARGE SCALE GENOMIC DNA]</scope>
    <source>
        <strain evidence="4 5">PX506</strain>
        <tissue evidence="4">Whole organism</tissue>
    </source>
</reference>
<sequence length="303" mass="33980">MIYLLLTLFAIGISPPVFCTIVQPDQIAKTVFLNDTTFLAYNSSAIKCRIDCADAETMLQKDFRSFQKVWMFNNTEMFSADDKTFIDSNRSLEFQVLNMEDTGSYQCCIRSTDLAYQSFVCYSTFLIVVEEMPEDGMNATAPTTTGLFASKAIKKNSVFSEAPPPPSWNVVIEDGDILNAQPENNYFLKIFEDNVTSIHCLVNEVEIKIKTSNNFPPPLYNDVLIQSFNLTDHSGVYVCNGTLQIGNETTIENVSFTVSQSWNDNKNADLLDAKLVAEALKSAFTVFSFFFISLFILFSVFGA</sequence>
<dbReference type="InterPro" id="IPR036179">
    <property type="entry name" value="Ig-like_dom_sf"/>
</dbReference>
<gene>
    <name evidence="4" type="ORF">GCK72_006308</name>
</gene>
<dbReference type="InterPro" id="IPR007110">
    <property type="entry name" value="Ig-like_dom"/>
</dbReference>
<organism evidence="4 5">
    <name type="scientific">Caenorhabditis remanei</name>
    <name type="common">Caenorhabditis vulgaris</name>
    <dbReference type="NCBI Taxonomy" id="31234"/>
    <lineage>
        <taxon>Eukaryota</taxon>
        <taxon>Metazoa</taxon>
        <taxon>Ecdysozoa</taxon>
        <taxon>Nematoda</taxon>
        <taxon>Chromadorea</taxon>
        <taxon>Rhabditida</taxon>
        <taxon>Rhabditina</taxon>
        <taxon>Rhabditomorpha</taxon>
        <taxon>Rhabditoidea</taxon>
        <taxon>Rhabditidae</taxon>
        <taxon>Peloderinae</taxon>
        <taxon>Caenorhabditis</taxon>
    </lineage>
</organism>
<keyword evidence="1" id="KW-0812">Transmembrane</keyword>
<dbReference type="AlphaFoldDB" id="A0A6A5HH29"/>
<evidence type="ECO:0000313" key="5">
    <source>
        <dbReference type="Proteomes" id="UP000483820"/>
    </source>
</evidence>
<dbReference type="PROSITE" id="PS50835">
    <property type="entry name" value="IG_LIKE"/>
    <property type="match status" value="1"/>
</dbReference>
<protein>
    <recommendedName>
        <fullName evidence="3">Ig-like domain-containing protein</fullName>
    </recommendedName>
</protein>
<feature type="chain" id="PRO_5025498398" description="Ig-like domain-containing protein" evidence="2">
    <location>
        <begin position="20"/>
        <end position="303"/>
    </location>
</feature>
<comment type="caution">
    <text evidence="4">The sequence shown here is derived from an EMBL/GenBank/DDBJ whole genome shotgun (WGS) entry which is preliminary data.</text>
</comment>
<proteinExistence type="predicted"/>
<keyword evidence="2" id="KW-0732">Signal</keyword>
<dbReference type="KEGG" id="crq:GCK72_006308"/>
<evidence type="ECO:0000256" key="2">
    <source>
        <dbReference type="SAM" id="SignalP"/>
    </source>
</evidence>
<dbReference type="EMBL" id="WUAV01000002">
    <property type="protein sequence ID" value="KAF1766351.1"/>
    <property type="molecule type" value="Genomic_DNA"/>
</dbReference>
<evidence type="ECO:0000313" key="4">
    <source>
        <dbReference type="EMBL" id="KAF1766351.1"/>
    </source>
</evidence>
<dbReference type="CTD" id="9815480"/>
<accession>A0A6A5HH29</accession>
<keyword evidence="1" id="KW-1133">Transmembrane helix</keyword>
<feature type="signal peptide" evidence="2">
    <location>
        <begin position="1"/>
        <end position="19"/>
    </location>
</feature>